<keyword evidence="2" id="KW-1185">Reference proteome</keyword>
<name>A0A8X6YG01_9ARAC</name>
<protein>
    <submittedName>
        <fullName evidence="1">ATP-dependent DNA helicase</fullName>
    </submittedName>
</protein>
<dbReference type="GO" id="GO:0004386">
    <property type="term" value="F:helicase activity"/>
    <property type="evidence" value="ECO:0007669"/>
    <property type="project" value="UniProtKB-KW"/>
</dbReference>
<keyword evidence="1" id="KW-0067">ATP-binding</keyword>
<proteinExistence type="predicted"/>
<keyword evidence="1" id="KW-0347">Helicase</keyword>
<dbReference type="AlphaFoldDB" id="A0A8X6YG01"/>
<evidence type="ECO:0000313" key="2">
    <source>
        <dbReference type="Proteomes" id="UP000886998"/>
    </source>
</evidence>
<accession>A0A8X6YG01</accession>
<dbReference type="Proteomes" id="UP000886998">
    <property type="component" value="Unassembled WGS sequence"/>
</dbReference>
<gene>
    <name evidence="1" type="primary">PIF1</name>
    <name evidence="1" type="ORF">TNIN_463551</name>
</gene>
<sequence length="111" mass="12404">MDSSNILFHQKPAQMTLKPNFKCKNVGSAGVAIYQKSNDVSNIVTSNMDILLQYIRKIVIGQSSMGDIGAAQSVLVDGTNIIMVVVYIWTNNTVNIIKFLYKRHDLRSSRL</sequence>
<evidence type="ECO:0000313" key="1">
    <source>
        <dbReference type="EMBL" id="GFY71322.1"/>
    </source>
</evidence>
<reference evidence="1" key="1">
    <citation type="submission" date="2020-08" db="EMBL/GenBank/DDBJ databases">
        <title>Multicomponent nature underlies the extraordinary mechanical properties of spider dragline silk.</title>
        <authorList>
            <person name="Kono N."/>
            <person name="Nakamura H."/>
            <person name="Mori M."/>
            <person name="Yoshida Y."/>
            <person name="Ohtoshi R."/>
            <person name="Malay A.D."/>
            <person name="Moran D.A.P."/>
            <person name="Tomita M."/>
            <person name="Numata K."/>
            <person name="Arakawa K."/>
        </authorList>
    </citation>
    <scope>NUCLEOTIDE SEQUENCE</scope>
</reference>
<dbReference type="EMBL" id="BMAV01018730">
    <property type="protein sequence ID" value="GFY71322.1"/>
    <property type="molecule type" value="Genomic_DNA"/>
</dbReference>
<organism evidence="1 2">
    <name type="scientific">Trichonephila inaurata madagascariensis</name>
    <dbReference type="NCBI Taxonomy" id="2747483"/>
    <lineage>
        <taxon>Eukaryota</taxon>
        <taxon>Metazoa</taxon>
        <taxon>Ecdysozoa</taxon>
        <taxon>Arthropoda</taxon>
        <taxon>Chelicerata</taxon>
        <taxon>Arachnida</taxon>
        <taxon>Araneae</taxon>
        <taxon>Araneomorphae</taxon>
        <taxon>Entelegynae</taxon>
        <taxon>Araneoidea</taxon>
        <taxon>Nephilidae</taxon>
        <taxon>Trichonephila</taxon>
        <taxon>Trichonephila inaurata</taxon>
    </lineage>
</organism>
<keyword evidence="1" id="KW-0378">Hydrolase</keyword>
<dbReference type="OrthoDB" id="7981625at2759"/>
<comment type="caution">
    <text evidence="1">The sequence shown here is derived from an EMBL/GenBank/DDBJ whole genome shotgun (WGS) entry which is preliminary data.</text>
</comment>
<keyword evidence="1" id="KW-0547">Nucleotide-binding</keyword>